<dbReference type="AlphaFoldDB" id="A0AA88ICV7"/>
<dbReference type="InterPro" id="IPR001925">
    <property type="entry name" value="Porin_Euk"/>
</dbReference>
<protein>
    <recommendedName>
        <fullName evidence="13">Voltage-dependent anion-selective channel protein 2</fullName>
    </recommendedName>
</protein>
<keyword evidence="7" id="KW-0406">Ion transport</keyword>
<dbReference type="GO" id="GO:0005741">
    <property type="term" value="C:mitochondrial outer membrane"/>
    <property type="evidence" value="ECO:0007669"/>
    <property type="project" value="UniProtKB-SubCell"/>
</dbReference>
<dbReference type="Proteomes" id="UP001187531">
    <property type="component" value="Unassembled WGS sequence"/>
</dbReference>
<keyword evidence="8" id="KW-0626">Porin</keyword>
<dbReference type="InterPro" id="IPR027246">
    <property type="entry name" value="Porin_Euk/Tom40"/>
</dbReference>
<dbReference type="Gene3D" id="2.40.160.10">
    <property type="entry name" value="Porin"/>
    <property type="match status" value="1"/>
</dbReference>
<evidence type="ECO:0000256" key="9">
    <source>
        <dbReference type="ARBA" id="ARBA00023128"/>
    </source>
</evidence>
<evidence type="ECO:0000256" key="10">
    <source>
        <dbReference type="ARBA" id="ARBA00023136"/>
    </source>
</evidence>
<keyword evidence="4" id="KW-1134">Transmembrane beta strand</keyword>
<keyword evidence="3" id="KW-0813">Transport</keyword>
<name>A0AA88ICV7_ARTSF</name>
<dbReference type="FunFam" id="2.40.160.10:FF:000001">
    <property type="entry name" value="Voltage-dependent anion-selective channel protein 2"/>
    <property type="match status" value="1"/>
</dbReference>
<evidence type="ECO:0000313" key="11">
    <source>
        <dbReference type="EMBL" id="KAK2726245.1"/>
    </source>
</evidence>
<evidence type="ECO:0000256" key="1">
    <source>
        <dbReference type="ARBA" id="ARBA00004294"/>
    </source>
</evidence>
<keyword evidence="9" id="KW-0496">Mitochondrion</keyword>
<keyword evidence="6" id="KW-1000">Mitochondrion outer membrane</keyword>
<evidence type="ECO:0000256" key="2">
    <source>
        <dbReference type="ARBA" id="ARBA00007780"/>
    </source>
</evidence>
<dbReference type="PANTHER" id="PTHR11743">
    <property type="entry name" value="VOLTAGE-DEPENDENT ANION-SELECTIVE CHANNEL"/>
    <property type="match status" value="1"/>
</dbReference>
<evidence type="ECO:0008006" key="13">
    <source>
        <dbReference type="Google" id="ProtNLM"/>
    </source>
</evidence>
<evidence type="ECO:0000256" key="3">
    <source>
        <dbReference type="ARBA" id="ARBA00022448"/>
    </source>
</evidence>
<dbReference type="GO" id="GO:0015288">
    <property type="term" value="F:porin activity"/>
    <property type="evidence" value="ECO:0007669"/>
    <property type="project" value="UniProtKB-KW"/>
</dbReference>
<evidence type="ECO:0000256" key="5">
    <source>
        <dbReference type="ARBA" id="ARBA00022692"/>
    </source>
</evidence>
<keyword evidence="10" id="KW-0472">Membrane</keyword>
<keyword evidence="5" id="KW-0812">Transmembrane</keyword>
<reference evidence="11" key="1">
    <citation type="submission" date="2023-07" db="EMBL/GenBank/DDBJ databases">
        <title>Chromosome-level genome assembly of Artemia franciscana.</title>
        <authorList>
            <person name="Jo E."/>
        </authorList>
    </citation>
    <scope>NUCLEOTIDE SEQUENCE</scope>
    <source>
        <tissue evidence="11">Whole body</tissue>
    </source>
</reference>
<proteinExistence type="inferred from homology"/>
<accession>A0AA88ICV7</accession>
<evidence type="ECO:0000256" key="6">
    <source>
        <dbReference type="ARBA" id="ARBA00022787"/>
    </source>
</evidence>
<comment type="similarity">
    <text evidence="2">Belongs to the eukaryotic mitochondrial porin family.</text>
</comment>
<dbReference type="InterPro" id="IPR023614">
    <property type="entry name" value="Porin_dom_sf"/>
</dbReference>
<evidence type="ECO:0000256" key="4">
    <source>
        <dbReference type="ARBA" id="ARBA00022452"/>
    </source>
</evidence>
<dbReference type="Pfam" id="PF01459">
    <property type="entry name" value="Porin_3"/>
    <property type="match status" value="1"/>
</dbReference>
<dbReference type="CDD" id="cd07306">
    <property type="entry name" value="Porin3_VDAC"/>
    <property type="match status" value="1"/>
</dbReference>
<dbReference type="GO" id="GO:0008308">
    <property type="term" value="F:voltage-gated monoatomic anion channel activity"/>
    <property type="evidence" value="ECO:0007669"/>
    <property type="project" value="InterPro"/>
</dbReference>
<dbReference type="PRINTS" id="PR00185">
    <property type="entry name" value="EUKARYTPORIN"/>
</dbReference>
<dbReference type="GO" id="GO:0046930">
    <property type="term" value="C:pore complex"/>
    <property type="evidence" value="ECO:0007669"/>
    <property type="project" value="UniProtKB-KW"/>
</dbReference>
<dbReference type="PANTHER" id="PTHR11743:SF70">
    <property type="entry name" value="GH26960P-RELATED"/>
    <property type="match status" value="1"/>
</dbReference>
<comment type="caution">
    <text evidence="11">The sequence shown here is derived from an EMBL/GenBank/DDBJ whole genome shotgun (WGS) entry which is preliminary data.</text>
</comment>
<keyword evidence="12" id="KW-1185">Reference proteome</keyword>
<dbReference type="EMBL" id="JAVRJZ010000002">
    <property type="protein sequence ID" value="KAK2726245.1"/>
    <property type="molecule type" value="Genomic_DNA"/>
</dbReference>
<evidence type="ECO:0000256" key="8">
    <source>
        <dbReference type="ARBA" id="ARBA00023114"/>
    </source>
</evidence>
<evidence type="ECO:0000313" key="12">
    <source>
        <dbReference type="Proteomes" id="UP001187531"/>
    </source>
</evidence>
<sequence>MAPPVYADLGKSSRDVFGKGYHFGLVKLECKTRTASGMEFTTSGSNSTDTGKVVGALETKYKVKEYGLTFTEKWSTNNVIATEISIQDQIAKGLKVSFDSSFSPDTNKKSGMVKADFRTDNVSANCDVDLDLNGPIVHGAAVCGLNGWLAGYQMTFNTAQSKLTRSNFAIGFQGPDYTVHTNVNDGQEFGASVHHRISPVLETAVQLAWTSGSNASRIGIGAKYALDRDSSIRAKVNNQSQVGLGYEHRLKDGTNLFFILKKKRKGPKICFNQTLTRFKSLSFR</sequence>
<organism evidence="11 12">
    <name type="scientific">Artemia franciscana</name>
    <name type="common">Brine shrimp</name>
    <name type="synonym">Artemia sanfranciscana</name>
    <dbReference type="NCBI Taxonomy" id="6661"/>
    <lineage>
        <taxon>Eukaryota</taxon>
        <taxon>Metazoa</taxon>
        <taxon>Ecdysozoa</taxon>
        <taxon>Arthropoda</taxon>
        <taxon>Crustacea</taxon>
        <taxon>Branchiopoda</taxon>
        <taxon>Anostraca</taxon>
        <taxon>Artemiidae</taxon>
        <taxon>Artemia</taxon>
    </lineage>
</organism>
<comment type="subcellular location">
    <subcellularLocation>
        <location evidence="1">Mitochondrion outer membrane</location>
    </subcellularLocation>
</comment>
<evidence type="ECO:0000256" key="7">
    <source>
        <dbReference type="ARBA" id="ARBA00023065"/>
    </source>
</evidence>
<gene>
    <name evidence="11" type="ORF">QYM36_000635</name>
</gene>